<feature type="region of interest" description="Disordered" evidence="1">
    <location>
        <begin position="643"/>
        <end position="687"/>
    </location>
</feature>
<evidence type="ECO:0000313" key="5">
    <source>
        <dbReference type="Proteomes" id="UP001153404"/>
    </source>
</evidence>
<proteinExistence type="predicted"/>
<feature type="transmembrane region" description="Helical" evidence="2">
    <location>
        <begin position="148"/>
        <end position="166"/>
    </location>
</feature>
<evidence type="ECO:0000259" key="3">
    <source>
        <dbReference type="Pfam" id="PF05569"/>
    </source>
</evidence>
<dbReference type="PANTHER" id="PTHR34978:SF3">
    <property type="entry name" value="SLR0241 PROTEIN"/>
    <property type="match status" value="1"/>
</dbReference>
<evidence type="ECO:0000256" key="2">
    <source>
        <dbReference type="SAM" id="Phobius"/>
    </source>
</evidence>
<dbReference type="CDD" id="cd07341">
    <property type="entry name" value="M56_BlaR1_MecR1_like"/>
    <property type="match status" value="1"/>
</dbReference>
<feature type="region of interest" description="Disordered" evidence="1">
    <location>
        <begin position="579"/>
        <end position="605"/>
    </location>
</feature>
<accession>A0A9X4KRQ2</accession>
<dbReference type="PANTHER" id="PTHR34978">
    <property type="entry name" value="POSSIBLE SENSOR-TRANSDUCER PROTEIN BLAR"/>
    <property type="match status" value="1"/>
</dbReference>
<keyword evidence="5" id="KW-1185">Reference proteome</keyword>
<feature type="transmembrane region" description="Helical" evidence="2">
    <location>
        <begin position="200"/>
        <end position="217"/>
    </location>
</feature>
<evidence type="ECO:0000256" key="1">
    <source>
        <dbReference type="SAM" id="MobiDB-lite"/>
    </source>
</evidence>
<feature type="compositionally biased region" description="Basic and acidic residues" evidence="1">
    <location>
        <begin position="656"/>
        <end position="687"/>
    </location>
</feature>
<keyword evidence="2" id="KW-1133">Transmembrane helix</keyword>
<feature type="transmembrane region" description="Helical" evidence="2">
    <location>
        <begin position="252"/>
        <end position="275"/>
    </location>
</feature>
<comment type="caution">
    <text evidence="4">The sequence shown here is derived from an EMBL/GenBank/DDBJ whole genome shotgun (WGS) entry which is preliminary data.</text>
</comment>
<feature type="transmembrane region" description="Helical" evidence="2">
    <location>
        <begin position="350"/>
        <end position="369"/>
    </location>
</feature>
<dbReference type="Pfam" id="PF05569">
    <property type="entry name" value="Peptidase_M56"/>
    <property type="match status" value="1"/>
</dbReference>
<feature type="domain" description="Peptidase M56" evidence="3">
    <location>
        <begin position="11"/>
        <end position="340"/>
    </location>
</feature>
<feature type="transmembrane region" description="Helical" evidence="2">
    <location>
        <begin position="6"/>
        <end position="28"/>
    </location>
</feature>
<dbReference type="RefSeq" id="WP_277530573.1">
    <property type="nucleotide sequence ID" value="NZ_JAPDIA010000003.1"/>
</dbReference>
<dbReference type="EMBL" id="JAPDIA010000003">
    <property type="protein sequence ID" value="MDG0809333.1"/>
    <property type="molecule type" value="Genomic_DNA"/>
</dbReference>
<reference evidence="4" key="1">
    <citation type="submission" date="2022-10" db="EMBL/GenBank/DDBJ databases">
        <title>Comparative genomic analysis of Cohnella hashimotonis sp. nov., isolated from the International Space Station.</title>
        <authorList>
            <person name="Simpson A."/>
            <person name="Venkateswaran K."/>
        </authorList>
    </citation>
    <scope>NUCLEOTIDE SEQUENCE</scope>
    <source>
        <strain evidence="4">DSM 28161</strain>
    </source>
</reference>
<dbReference type="InterPro" id="IPR008756">
    <property type="entry name" value="Peptidase_M56"/>
</dbReference>
<name>A0A9X4KRQ2_9BACL</name>
<protein>
    <submittedName>
        <fullName evidence="4">M56 family metallopeptidase</fullName>
    </submittedName>
</protein>
<dbReference type="Proteomes" id="UP001153404">
    <property type="component" value="Unassembled WGS sequence"/>
</dbReference>
<feature type="transmembrane region" description="Helical" evidence="2">
    <location>
        <begin position="40"/>
        <end position="57"/>
    </location>
</feature>
<keyword evidence="2" id="KW-0472">Membrane</keyword>
<gene>
    <name evidence="4" type="ORF">OMP40_08030</name>
</gene>
<organism evidence="4 5">
    <name type="scientific">Cohnella rhizosphaerae</name>
    <dbReference type="NCBI Taxonomy" id="1457232"/>
    <lineage>
        <taxon>Bacteria</taxon>
        <taxon>Bacillati</taxon>
        <taxon>Bacillota</taxon>
        <taxon>Bacilli</taxon>
        <taxon>Bacillales</taxon>
        <taxon>Paenibacillaceae</taxon>
        <taxon>Cohnella</taxon>
    </lineage>
</organism>
<dbReference type="AlphaFoldDB" id="A0A9X4KRQ2"/>
<sequence length="687" mass="72561">MRTLETIFILMLQASLTSAALIALALLVRRWTGVRLQPRLMSLVWLLVLAKLLIPAVPASPLNLYQLIPGLPQQAQVVRPASAHATGTPPPAAAQVAPAAGEAASAVAAAANAAQAATGVQAAAGAAAGVPARAPHTAAGLWLKAGSLVWLAGALALALAGVVAALRYRRHLQASVPADEPGLVSALAACRKRLGIRRPIAVYAHDAISGPCLYGLVKPAIYLPAGMTADPDERRLTHILCHELVHAKRGDLWLGALWGFAAAVNWFNPLVWLAIRRMKADRELACDAGVLEALGERESAAYGLTLLQLAARPAGKTAPGVSSRSTLRRAGELRRRIALIAGFRAGSRRLPFVAIAALVGAGAVLLAMASPPVLAPATAEERQTAGGGSLGIVRLMDHYKWFNSLERARAYVSFDFKVPDDIPAGYELESVEVRQGTSAKPGDAVTLSFHAGYGTDDVRRFTVKASARDLRAEYKRQPGAEMRTLAPATWGGGCAHLLHAGAGRVRRHTGYARDAAPGVCLASAGARQELYLAGRGYLVCARLLEREPFEGGRPAAAWAEPDRRAARPAAPVLRTAGAAPASGLQRRGQLVSPLRRGGSCGGRANPRVRRQADALAAGRSPAVERRAVAQTGRPQYGLLLPPARRRAGEHVPGALRRADRRSERLRDAVSEPHAPRRYREAAVGEPH</sequence>
<dbReference type="InterPro" id="IPR052173">
    <property type="entry name" value="Beta-lactam_resp_regulator"/>
</dbReference>
<evidence type="ECO:0000313" key="4">
    <source>
        <dbReference type="EMBL" id="MDG0809333.1"/>
    </source>
</evidence>
<keyword evidence="2" id="KW-0812">Transmembrane</keyword>